<gene>
    <name evidence="8" type="ORF">ELQ94_12655</name>
</gene>
<evidence type="ECO:0000313" key="8">
    <source>
        <dbReference type="EMBL" id="RUQ99157.1"/>
    </source>
</evidence>
<dbReference type="EMBL" id="RZGZ01000003">
    <property type="protein sequence ID" value="RUQ99157.1"/>
    <property type="molecule type" value="Genomic_DNA"/>
</dbReference>
<evidence type="ECO:0000256" key="6">
    <source>
        <dbReference type="ARBA" id="ARBA00023288"/>
    </source>
</evidence>
<keyword evidence="4" id="KW-0472">Membrane</keyword>
<dbReference type="PANTHER" id="PTHR30429">
    <property type="entry name" value="D-METHIONINE-BINDING LIPOPROTEIN METQ"/>
    <property type="match status" value="1"/>
</dbReference>
<keyword evidence="9" id="KW-1185">Reference proteome</keyword>
<evidence type="ECO:0000313" key="9">
    <source>
        <dbReference type="Proteomes" id="UP000274909"/>
    </source>
</evidence>
<dbReference type="RefSeq" id="WP_127050719.1">
    <property type="nucleotide sequence ID" value="NZ_RZGZ01000003.1"/>
</dbReference>
<evidence type="ECO:0000256" key="3">
    <source>
        <dbReference type="ARBA" id="ARBA00022729"/>
    </source>
</evidence>
<evidence type="ECO:0000256" key="1">
    <source>
        <dbReference type="ARBA" id="ARBA00004635"/>
    </source>
</evidence>
<accession>A0A3S0VEU0</accession>
<feature type="chain" id="PRO_5018767562" evidence="7">
    <location>
        <begin position="32"/>
        <end position="301"/>
    </location>
</feature>
<keyword evidence="6" id="KW-0449">Lipoprotein</keyword>
<comment type="caution">
    <text evidence="8">The sequence shown here is derived from an EMBL/GenBank/DDBJ whole genome shotgun (WGS) entry which is preliminary data.</text>
</comment>
<name>A0A3S0VEU0_9MICO</name>
<keyword evidence="5" id="KW-0564">Palmitate</keyword>
<dbReference type="Pfam" id="PF03180">
    <property type="entry name" value="Lipoprotein_9"/>
    <property type="match status" value="1"/>
</dbReference>
<reference evidence="8 9" key="1">
    <citation type="submission" date="2018-12" db="EMBL/GenBank/DDBJ databases">
        <authorList>
            <person name="Li F."/>
        </authorList>
    </citation>
    <scope>NUCLEOTIDE SEQUENCE [LARGE SCALE GENOMIC DNA]</scope>
    <source>
        <strain evidence="8 9">EGI 6500705</strain>
    </source>
</reference>
<proteinExistence type="inferred from homology"/>
<dbReference type="PROSITE" id="PS51257">
    <property type="entry name" value="PROKAR_LIPOPROTEIN"/>
    <property type="match status" value="1"/>
</dbReference>
<comment type="similarity">
    <text evidence="2">Belongs to the NlpA lipoprotein family.</text>
</comment>
<comment type="subcellular location">
    <subcellularLocation>
        <location evidence="1">Membrane</location>
        <topology evidence="1">Lipid-anchor</topology>
    </subcellularLocation>
</comment>
<dbReference type="SUPFAM" id="SSF53850">
    <property type="entry name" value="Periplasmic binding protein-like II"/>
    <property type="match status" value="1"/>
</dbReference>
<dbReference type="OrthoDB" id="9812878at2"/>
<sequence length="301" mass="31336">MPTRKKLAASIAGIAVVGLLAGCGGASDAPAADDKGTDANPVTIGVVGASDPYWETYVDAAADEGISVELVDFAEYTQPNPALSEGEIDINQFQHIVYLAQYNEEAGQDLQPIGSTAIYPLPLYSTEYDSVEDIPDGAEIAIPNDESNQARALLVLQSAGLIELEDGGTIFSTPDDIIAEDSRVTVNPLSADLTATSLPDVAGAIINNDFATKAGLSPDDVIAQDDPEDANALPYANVFATRSADADNEVYAQLVEIFQDTTTVTDGLIENSGGTAVLLKTPVEDLVSSLEAVQSDIADVG</sequence>
<dbReference type="InterPro" id="IPR004872">
    <property type="entry name" value="Lipoprotein_NlpA"/>
</dbReference>
<evidence type="ECO:0000256" key="5">
    <source>
        <dbReference type="ARBA" id="ARBA00023139"/>
    </source>
</evidence>
<evidence type="ECO:0000256" key="7">
    <source>
        <dbReference type="SAM" id="SignalP"/>
    </source>
</evidence>
<evidence type="ECO:0000256" key="4">
    <source>
        <dbReference type="ARBA" id="ARBA00023136"/>
    </source>
</evidence>
<dbReference type="PANTHER" id="PTHR30429:SF3">
    <property type="entry name" value="LIPOPROTEIN"/>
    <property type="match status" value="1"/>
</dbReference>
<keyword evidence="3 7" id="KW-0732">Signal</keyword>
<protein>
    <submittedName>
        <fullName evidence="8">Methionine ABC transporter substrate-binding protein</fullName>
    </submittedName>
</protein>
<evidence type="ECO:0000256" key="2">
    <source>
        <dbReference type="ARBA" id="ARBA00008973"/>
    </source>
</evidence>
<dbReference type="AlphaFoldDB" id="A0A3S0VEU0"/>
<dbReference type="GO" id="GO:0016020">
    <property type="term" value="C:membrane"/>
    <property type="evidence" value="ECO:0007669"/>
    <property type="project" value="UniProtKB-SubCell"/>
</dbReference>
<dbReference type="Gene3D" id="3.40.190.10">
    <property type="entry name" value="Periplasmic binding protein-like II"/>
    <property type="match status" value="2"/>
</dbReference>
<feature type="signal peptide" evidence="7">
    <location>
        <begin position="1"/>
        <end position="31"/>
    </location>
</feature>
<organism evidence="8 9">
    <name type="scientific">Labedella endophytica</name>
    <dbReference type="NCBI Taxonomy" id="1523160"/>
    <lineage>
        <taxon>Bacteria</taxon>
        <taxon>Bacillati</taxon>
        <taxon>Actinomycetota</taxon>
        <taxon>Actinomycetes</taxon>
        <taxon>Micrococcales</taxon>
        <taxon>Microbacteriaceae</taxon>
        <taxon>Labedella</taxon>
    </lineage>
</organism>
<dbReference type="Proteomes" id="UP000274909">
    <property type="component" value="Unassembled WGS sequence"/>
</dbReference>